<evidence type="ECO:0000256" key="6">
    <source>
        <dbReference type="ARBA" id="ARBA00022630"/>
    </source>
</evidence>
<proteinExistence type="inferred from homology"/>
<dbReference type="PANTHER" id="PTHR12613:SF0">
    <property type="entry name" value="ERO1-LIKE PROTEIN"/>
    <property type="match status" value="1"/>
</dbReference>
<comment type="subcellular location">
    <subcellularLocation>
        <location evidence="2">Endoplasmic reticulum membrane</location>
        <topology evidence="2">Peripheral membrane protein</topology>
        <orientation evidence="2">Lumenal side</orientation>
    </subcellularLocation>
</comment>
<dbReference type="GO" id="GO:0005789">
    <property type="term" value="C:endoplasmic reticulum membrane"/>
    <property type="evidence" value="ECO:0007669"/>
    <property type="project" value="UniProtKB-SubCell"/>
</dbReference>
<evidence type="ECO:0000256" key="14">
    <source>
        <dbReference type="ARBA" id="ARBA00023180"/>
    </source>
</evidence>
<evidence type="ECO:0000256" key="1">
    <source>
        <dbReference type="ARBA" id="ARBA00001974"/>
    </source>
</evidence>
<dbReference type="EMBL" id="KZ308144">
    <property type="protein sequence ID" value="KAG8222777.1"/>
    <property type="molecule type" value="Genomic_DNA"/>
</dbReference>
<dbReference type="SUPFAM" id="SSF110019">
    <property type="entry name" value="ERO1-like"/>
    <property type="match status" value="1"/>
</dbReference>
<evidence type="ECO:0000256" key="13">
    <source>
        <dbReference type="ARBA" id="ARBA00023157"/>
    </source>
</evidence>
<comment type="similarity">
    <text evidence="3">Belongs to the EROs family.</text>
</comment>
<keyword evidence="10" id="KW-0249">Electron transport</keyword>
<evidence type="ECO:0000256" key="11">
    <source>
        <dbReference type="ARBA" id="ARBA00023002"/>
    </source>
</evidence>
<dbReference type="Proteomes" id="UP000792457">
    <property type="component" value="Unassembled WGS sequence"/>
</dbReference>
<dbReference type="GO" id="GO:0034975">
    <property type="term" value="P:protein folding in endoplasmic reticulum"/>
    <property type="evidence" value="ECO:0007669"/>
    <property type="project" value="InterPro"/>
</dbReference>
<dbReference type="OrthoDB" id="269384at2759"/>
<evidence type="ECO:0000256" key="7">
    <source>
        <dbReference type="ARBA" id="ARBA00022729"/>
    </source>
</evidence>
<keyword evidence="17" id="KW-1185">Reference proteome</keyword>
<keyword evidence="6" id="KW-0285">Flavoprotein</keyword>
<keyword evidence="8" id="KW-0256">Endoplasmic reticulum</keyword>
<evidence type="ECO:0000256" key="2">
    <source>
        <dbReference type="ARBA" id="ARBA00004367"/>
    </source>
</evidence>
<dbReference type="PANTHER" id="PTHR12613">
    <property type="entry name" value="ERO1-RELATED"/>
    <property type="match status" value="1"/>
</dbReference>
<evidence type="ECO:0000256" key="4">
    <source>
        <dbReference type="ARBA" id="ARBA00011802"/>
    </source>
</evidence>
<keyword evidence="5" id="KW-0813">Transport</keyword>
<organism evidence="16 17">
    <name type="scientific">Ladona fulva</name>
    <name type="common">Scarce chaser dragonfly</name>
    <name type="synonym">Libellula fulva</name>
    <dbReference type="NCBI Taxonomy" id="123851"/>
    <lineage>
        <taxon>Eukaryota</taxon>
        <taxon>Metazoa</taxon>
        <taxon>Ecdysozoa</taxon>
        <taxon>Arthropoda</taxon>
        <taxon>Hexapoda</taxon>
        <taxon>Insecta</taxon>
        <taxon>Pterygota</taxon>
        <taxon>Palaeoptera</taxon>
        <taxon>Odonata</taxon>
        <taxon>Epiprocta</taxon>
        <taxon>Anisoptera</taxon>
        <taxon>Libelluloidea</taxon>
        <taxon>Libellulidae</taxon>
        <taxon>Ladona</taxon>
    </lineage>
</organism>
<name>A0A8K0JVS1_LADFU</name>
<sequence>IHGLGTALKILFSSRLEDISSSSTEIGHPSEDFRLTRSEIVALFNAFGRLSTSIHKLEEFRKMMR</sequence>
<dbReference type="GO" id="GO:0016972">
    <property type="term" value="F:thiol oxidase activity"/>
    <property type="evidence" value="ECO:0007669"/>
    <property type="project" value="InterPro"/>
</dbReference>
<keyword evidence="7" id="KW-0732">Signal</keyword>
<reference evidence="16" key="1">
    <citation type="submission" date="2013-04" db="EMBL/GenBank/DDBJ databases">
        <authorList>
            <person name="Qu J."/>
            <person name="Murali S.C."/>
            <person name="Bandaranaike D."/>
            <person name="Bellair M."/>
            <person name="Blankenburg K."/>
            <person name="Chao H."/>
            <person name="Dinh H."/>
            <person name="Doddapaneni H."/>
            <person name="Downs B."/>
            <person name="Dugan-Rocha S."/>
            <person name="Elkadiri S."/>
            <person name="Gnanaolivu R.D."/>
            <person name="Hernandez B."/>
            <person name="Javaid M."/>
            <person name="Jayaseelan J.C."/>
            <person name="Lee S."/>
            <person name="Li M."/>
            <person name="Ming W."/>
            <person name="Munidasa M."/>
            <person name="Muniz J."/>
            <person name="Nguyen L."/>
            <person name="Ongeri F."/>
            <person name="Osuji N."/>
            <person name="Pu L.-L."/>
            <person name="Puazo M."/>
            <person name="Qu C."/>
            <person name="Quiroz J."/>
            <person name="Raj R."/>
            <person name="Weissenberger G."/>
            <person name="Xin Y."/>
            <person name="Zou X."/>
            <person name="Han Y."/>
            <person name="Richards S."/>
            <person name="Worley K."/>
            <person name="Muzny D."/>
            <person name="Gibbs R."/>
        </authorList>
    </citation>
    <scope>NUCLEOTIDE SEQUENCE</scope>
    <source>
        <strain evidence="16">Sampled in the wild</strain>
    </source>
</reference>
<evidence type="ECO:0000256" key="10">
    <source>
        <dbReference type="ARBA" id="ARBA00022982"/>
    </source>
</evidence>
<reference evidence="16" key="2">
    <citation type="submission" date="2017-10" db="EMBL/GenBank/DDBJ databases">
        <title>Ladona fulva Genome sequencing and assembly.</title>
        <authorList>
            <person name="Murali S."/>
            <person name="Richards S."/>
            <person name="Bandaranaike D."/>
            <person name="Bellair M."/>
            <person name="Blankenburg K."/>
            <person name="Chao H."/>
            <person name="Dinh H."/>
            <person name="Doddapaneni H."/>
            <person name="Dugan-Rocha S."/>
            <person name="Elkadiri S."/>
            <person name="Gnanaolivu R."/>
            <person name="Hernandez B."/>
            <person name="Skinner E."/>
            <person name="Javaid M."/>
            <person name="Lee S."/>
            <person name="Li M."/>
            <person name="Ming W."/>
            <person name="Munidasa M."/>
            <person name="Muniz J."/>
            <person name="Nguyen L."/>
            <person name="Hughes D."/>
            <person name="Osuji N."/>
            <person name="Pu L.-L."/>
            <person name="Puazo M."/>
            <person name="Qu C."/>
            <person name="Quiroz J."/>
            <person name="Raj R."/>
            <person name="Weissenberger G."/>
            <person name="Xin Y."/>
            <person name="Zou X."/>
            <person name="Han Y."/>
            <person name="Worley K."/>
            <person name="Muzny D."/>
            <person name="Gibbs R."/>
        </authorList>
    </citation>
    <scope>NUCLEOTIDE SEQUENCE</scope>
    <source>
        <strain evidence="16">Sampled in the wild</strain>
    </source>
</reference>
<evidence type="ECO:0000313" key="16">
    <source>
        <dbReference type="EMBL" id="KAG8222777.1"/>
    </source>
</evidence>
<evidence type="ECO:0000256" key="9">
    <source>
        <dbReference type="ARBA" id="ARBA00022827"/>
    </source>
</evidence>
<dbReference type="AlphaFoldDB" id="A0A8K0JVS1"/>
<dbReference type="Pfam" id="PF04137">
    <property type="entry name" value="ERO1"/>
    <property type="match status" value="1"/>
</dbReference>
<keyword evidence="11" id="KW-0560">Oxidoreductase</keyword>
<feature type="non-terminal residue" evidence="16">
    <location>
        <position position="1"/>
    </location>
</feature>
<keyword evidence="12" id="KW-0472">Membrane</keyword>
<accession>A0A8K0JVS1</accession>
<evidence type="ECO:0000256" key="8">
    <source>
        <dbReference type="ARBA" id="ARBA00022824"/>
    </source>
</evidence>
<keyword evidence="14" id="KW-0325">Glycoprotein</keyword>
<keyword evidence="9" id="KW-0274">FAD</keyword>
<dbReference type="InterPro" id="IPR037192">
    <property type="entry name" value="ERO1-like_sf"/>
</dbReference>
<comment type="caution">
    <text evidence="16">The sequence shown here is derived from an EMBL/GenBank/DDBJ whole genome shotgun (WGS) entry which is preliminary data.</text>
</comment>
<protein>
    <submittedName>
        <fullName evidence="16">Uncharacterized protein</fullName>
    </submittedName>
</protein>
<dbReference type="GO" id="GO:0071949">
    <property type="term" value="F:FAD binding"/>
    <property type="evidence" value="ECO:0007669"/>
    <property type="project" value="InterPro"/>
</dbReference>
<evidence type="ECO:0000256" key="15">
    <source>
        <dbReference type="ARBA" id="ARBA00023284"/>
    </source>
</evidence>
<keyword evidence="13" id="KW-1015">Disulfide bond</keyword>
<comment type="subunit">
    <text evidence="4">May function both as a monomer and a homodimer.</text>
</comment>
<dbReference type="GO" id="GO:0015035">
    <property type="term" value="F:protein-disulfide reductase activity"/>
    <property type="evidence" value="ECO:0007669"/>
    <property type="project" value="InterPro"/>
</dbReference>
<comment type="cofactor">
    <cofactor evidence="1">
        <name>FAD</name>
        <dbReference type="ChEBI" id="CHEBI:57692"/>
    </cofactor>
</comment>
<evidence type="ECO:0000256" key="5">
    <source>
        <dbReference type="ARBA" id="ARBA00022448"/>
    </source>
</evidence>
<dbReference type="InterPro" id="IPR007266">
    <property type="entry name" value="Ero1"/>
</dbReference>
<evidence type="ECO:0000313" key="17">
    <source>
        <dbReference type="Proteomes" id="UP000792457"/>
    </source>
</evidence>
<gene>
    <name evidence="16" type="ORF">J437_LFUL006790</name>
</gene>
<evidence type="ECO:0000256" key="12">
    <source>
        <dbReference type="ARBA" id="ARBA00023136"/>
    </source>
</evidence>
<evidence type="ECO:0000256" key="3">
    <source>
        <dbReference type="ARBA" id="ARBA00008277"/>
    </source>
</evidence>
<keyword evidence="15" id="KW-0676">Redox-active center</keyword>